<feature type="coiled-coil region" evidence="1">
    <location>
        <begin position="148"/>
        <end position="175"/>
    </location>
</feature>
<sequence>MEVSALYPSNSQIYSDTVISDVVQLRFKRSRSVYVGLYNDMGMDVVPPPAHRPRLQQWNAQPCKYEHAGSPSSNSSSGDWGKHQQTEDMISALREKMQAPGVAATSESTSRDGQLKAMVDLIIADKLRLRELRRVRQIRYRKKKDDYADRLDEGNKQLQVEIEKHKERRRLALAAVPCNGKRLERSRRVLSAVSIRRPGYISVRMISFIRVTTACSNILLKGDDGPRHSL</sequence>
<evidence type="ECO:0000313" key="3">
    <source>
        <dbReference type="EMBL" id="KAF4035592.1"/>
    </source>
</evidence>
<dbReference type="Proteomes" id="UP000602510">
    <property type="component" value="Unassembled WGS sequence"/>
</dbReference>
<feature type="region of interest" description="Disordered" evidence="2">
    <location>
        <begin position="64"/>
        <end position="84"/>
    </location>
</feature>
<reference evidence="3" key="1">
    <citation type="submission" date="2020-04" db="EMBL/GenBank/DDBJ databases">
        <title>Hybrid Assembly of Korean Phytophthora infestans isolates.</title>
        <authorList>
            <person name="Prokchorchik M."/>
            <person name="Lee Y."/>
            <person name="Seo J."/>
            <person name="Cho J.-H."/>
            <person name="Park Y.-E."/>
            <person name="Jang D.-C."/>
            <person name="Im J.-S."/>
            <person name="Choi J.-G."/>
            <person name="Park H.-J."/>
            <person name="Lee G.-B."/>
            <person name="Lee Y.-G."/>
            <person name="Hong S.-Y."/>
            <person name="Cho K."/>
            <person name="Sohn K.H."/>
        </authorList>
    </citation>
    <scope>NUCLEOTIDE SEQUENCE</scope>
    <source>
        <strain evidence="3">KR_1_A1</strain>
    </source>
</reference>
<evidence type="ECO:0000256" key="2">
    <source>
        <dbReference type="SAM" id="MobiDB-lite"/>
    </source>
</evidence>
<organism evidence="3 4">
    <name type="scientific">Phytophthora infestans</name>
    <name type="common">Potato late blight agent</name>
    <name type="synonym">Botrytis infestans</name>
    <dbReference type="NCBI Taxonomy" id="4787"/>
    <lineage>
        <taxon>Eukaryota</taxon>
        <taxon>Sar</taxon>
        <taxon>Stramenopiles</taxon>
        <taxon>Oomycota</taxon>
        <taxon>Peronosporomycetes</taxon>
        <taxon>Peronosporales</taxon>
        <taxon>Peronosporaceae</taxon>
        <taxon>Phytophthora</taxon>
    </lineage>
</organism>
<evidence type="ECO:0000313" key="4">
    <source>
        <dbReference type="Proteomes" id="UP000602510"/>
    </source>
</evidence>
<dbReference type="EMBL" id="WSZM01000306">
    <property type="protein sequence ID" value="KAF4035592.1"/>
    <property type="molecule type" value="Genomic_DNA"/>
</dbReference>
<accession>A0A833RYH1</accession>
<evidence type="ECO:0000256" key="1">
    <source>
        <dbReference type="SAM" id="Coils"/>
    </source>
</evidence>
<name>A0A833RYH1_PHYIN</name>
<gene>
    <name evidence="3" type="ORF">GN244_ATG12408</name>
</gene>
<evidence type="ECO:0008006" key="5">
    <source>
        <dbReference type="Google" id="ProtNLM"/>
    </source>
</evidence>
<comment type="caution">
    <text evidence="3">The sequence shown here is derived from an EMBL/GenBank/DDBJ whole genome shotgun (WGS) entry which is preliminary data.</text>
</comment>
<keyword evidence="4" id="KW-1185">Reference proteome</keyword>
<protein>
    <recommendedName>
        <fullName evidence="5">BZIP domain-containing protein</fullName>
    </recommendedName>
</protein>
<proteinExistence type="predicted"/>
<dbReference type="AlphaFoldDB" id="A0A833RYH1"/>
<keyword evidence="1" id="KW-0175">Coiled coil</keyword>